<name>A0A397TPQ3_9GLOM</name>
<evidence type="ECO:0000313" key="2">
    <source>
        <dbReference type="Proteomes" id="UP000266673"/>
    </source>
</evidence>
<dbReference type="AlphaFoldDB" id="A0A397TPQ3"/>
<protein>
    <submittedName>
        <fullName evidence="1">Uncharacterized protein</fullName>
    </submittedName>
</protein>
<proteinExistence type="predicted"/>
<dbReference type="Proteomes" id="UP000266673">
    <property type="component" value="Unassembled WGS sequence"/>
</dbReference>
<accession>A0A397TPQ3</accession>
<dbReference type="EMBL" id="QKWP01005030">
    <property type="protein sequence ID" value="RIB00165.1"/>
    <property type="molecule type" value="Genomic_DNA"/>
</dbReference>
<keyword evidence="2" id="KW-1185">Reference proteome</keyword>
<gene>
    <name evidence="1" type="ORF">C2G38_2235352</name>
</gene>
<reference evidence="1 2" key="1">
    <citation type="submission" date="2018-06" db="EMBL/GenBank/DDBJ databases">
        <title>Comparative genomics reveals the genomic features of Rhizophagus irregularis, R. cerebriforme, R. diaphanum and Gigaspora rosea, and their symbiotic lifestyle signature.</title>
        <authorList>
            <person name="Morin E."/>
            <person name="San Clemente H."/>
            <person name="Chen E.C.H."/>
            <person name="De La Providencia I."/>
            <person name="Hainaut M."/>
            <person name="Kuo A."/>
            <person name="Kohler A."/>
            <person name="Murat C."/>
            <person name="Tang N."/>
            <person name="Roy S."/>
            <person name="Loubradou J."/>
            <person name="Henrissat B."/>
            <person name="Grigoriev I.V."/>
            <person name="Corradi N."/>
            <person name="Roux C."/>
            <person name="Martin F.M."/>
        </authorList>
    </citation>
    <scope>NUCLEOTIDE SEQUENCE [LARGE SCALE GENOMIC DNA]</scope>
    <source>
        <strain evidence="1 2">DAOM 194757</strain>
    </source>
</reference>
<evidence type="ECO:0000313" key="1">
    <source>
        <dbReference type="EMBL" id="RIB00165.1"/>
    </source>
</evidence>
<organism evidence="1 2">
    <name type="scientific">Gigaspora rosea</name>
    <dbReference type="NCBI Taxonomy" id="44941"/>
    <lineage>
        <taxon>Eukaryota</taxon>
        <taxon>Fungi</taxon>
        <taxon>Fungi incertae sedis</taxon>
        <taxon>Mucoromycota</taxon>
        <taxon>Glomeromycotina</taxon>
        <taxon>Glomeromycetes</taxon>
        <taxon>Diversisporales</taxon>
        <taxon>Gigasporaceae</taxon>
        <taxon>Gigaspora</taxon>
    </lineage>
</organism>
<sequence>MDNVILDSTMTKVWAQTRTDEGNLNEAIRMDNLMLNSTMTTNKDEKKIDRNFDTHSISDIPYEFKLLLCGSRDGFTHISFWHLCDKQKI</sequence>
<comment type="caution">
    <text evidence="1">The sequence shown here is derived from an EMBL/GenBank/DDBJ whole genome shotgun (WGS) entry which is preliminary data.</text>
</comment>